<evidence type="ECO:0000256" key="4">
    <source>
        <dbReference type="SAM" id="Phobius"/>
    </source>
</evidence>
<feature type="transmembrane region" description="Helical" evidence="4">
    <location>
        <begin position="185"/>
        <end position="207"/>
    </location>
</feature>
<dbReference type="InterPro" id="IPR009057">
    <property type="entry name" value="Homeodomain-like_sf"/>
</dbReference>
<accession>A0ABR9S7P7</accession>
<proteinExistence type="predicted"/>
<keyword evidence="1" id="KW-0805">Transcription regulation</keyword>
<keyword evidence="4" id="KW-0812">Transmembrane</keyword>
<feature type="transmembrane region" description="Helical" evidence="4">
    <location>
        <begin position="88"/>
        <end position="107"/>
    </location>
</feature>
<keyword evidence="3" id="KW-0804">Transcription</keyword>
<dbReference type="PROSITE" id="PS01124">
    <property type="entry name" value="HTH_ARAC_FAMILY_2"/>
    <property type="match status" value="1"/>
</dbReference>
<feature type="transmembrane region" description="Helical" evidence="4">
    <location>
        <begin position="213"/>
        <end position="235"/>
    </location>
</feature>
<dbReference type="RefSeq" id="WP_193678160.1">
    <property type="nucleotide sequence ID" value="NZ_JADDIV010000005.1"/>
</dbReference>
<evidence type="ECO:0000313" key="7">
    <source>
        <dbReference type="Proteomes" id="UP000806285"/>
    </source>
</evidence>
<reference evidence="6 7" key="1">
    <citation type="submission" date="2020-10" db="EMBL/GenBank/DDBJ databases">
        <title>Ramlibacter sp. HM2 16S ribosomal RNA gene Genome sequencing and assembly.</title>
        <authorList>
            <person name="Kang M."/>
        </authorList>
    </citation>
    <scope>NUCLEOTIDE SEQUENCE [LARGE SCALE GENOMIC DNA]</scope>
    <source>
        <strain evidence="6 7">HM2</strain>
    </source>
</reference>
<dbReference type="Proteomes" id="UP000806285">
    <property type="component" value="Unassembled WGS sequence"/>
</dbReference>
<dbReference type="SUPFAM" id="SSF46689">
    <property type="entry name" value="Homeodomain-like"/>
    <property type="match status" value="1"/>
</dbReference>
<protein>
    <submittedName>
        <fullName evidence="6">Helix-turn-helix transcriptional regulator</fullName>
    </submittedName>
</protein>
<feature type="domain" description="HTH araC/xylS-type" evidence="5">
    <location>
        <begin position="279"/>
        <end position="388"/>
    </location>
</feature>
<keyword evidence="4" id="KW-0472">Membrane</keyword>
<organism evidence="6 7">
    <name type="scientific">Ramlibacter pallidus</name>
    <dbReference type="NCBI Taxonomy" id="2780087"/>
    <lineage>
        <taxon>Bacteria</taxon>
        <taxon>Pseudomonadati</taxon>
        <taxon>Pseudomonadota</taxon>
        <taxon>Betaproteobacteria</taxon>
        <taxon>Burkholderiales</taxon>
        <taxon>Comamonadaceae</taxon>
        <taxon>Ramlibacter</taxon>
    </lineage>
</organism>
<feature type="transmembrane region" description="Helical" evidence="4">
    <location>
        <begin position="119"/>
        <end position="136"/>
    </location>
</feature>
<dbReference type="PROSITE" id="PS00041">
    <property type="entry name" value="HTH_ARAC_FAMILY_1"/>
    <property type="match status" value="1"/>
</dbReference>
<sequence>MLAVFRKRPEIPGFGEMPRAPRTKLGAMNLPPDILVRVAGVTIGLVFLLAVALSQGWRRRADLLLLIACTVAYLVCSAPSRPCCSTPLTLPLLLGAAGFPFAFWRLARVALEDDHAVPAWAWSGLGFLLLTAAVAAPDYGPAPQALRTGSAVANKLVALGFVAGALVAAWRSWDGDLVEPRRRLRWWLMAYLGGYGLIVMAGEVYLLGERPPAWLDLVNAGAIGSTLWVTLLYFIQLRSAALETLFAPSPPAAPEPAPAVEACADEPLPAPIPSARSDARMLARLRELMEDERAFLDPDLSVQILAKRAGVPEYALRRLINERLGYRNFAAYVNEHRLREVEGRLRDPRWAKRPILSLALEAGFGSIGPFNRAFRQRYGKTPTEFRAELEQVPHASGEARASG</sequence>
<dbReference type="PANTHER" id="PTHR43280:SF29">
    <property type="entry name" value="ARAC-FAMILY TRANSCRIPTIONAL REGULATOR"/>
    <property type="match status" value="1"/>
</dbReference>
<feature type="transmembrane region" description="Helical" evidence="4">
    <location>
        <begin position="34"/>
        <end position="51"/>
    </location>
</feature>
<dbReference type="SMART" id="SM00342">
    <property type="entry name" value="HTH_ARAC"/>
    <property type="match status" value="1"/>
</dbReference>
<evidence type="ECO:0000259" key="5">
    <source>
        <dbReference type="PROSITE" id="PS01124"/>
    </source>
</evidence>
<evidence type="ECO:0000256" key="2">
    <source>
        <dbReference type="ARBA" id="ARBA00023125"/>
    </source>
</evidence>
<feature type="transmembrane region" description="Helical" evidence="4">
    <location>
        <begin position="63"/>
        <end position="82"/>
    </location>
</feature>
<dbReference type="InterPro" id="IPR020449">
    <property type="entry name" value="Tscrpt_reg_AraC-type_HTH"/>
</dbReference>
<feature type="transmembrane region" description="Helical" evidence="4">
    <location>
        <begin position="156"/>
        <end position="173"/>
    </location>
</feature>
<dbReference type="Gene3D" id="1.10.10.60">
    <property type="entry name" value="Homeodomain-like"/>
    <property type="match status" value="1"/>
</dbReference>
<name>A0ABR9S7P7_9BURK</name>
<keyword evidence="2" id="KW-0238">DNA-binding</keyword>
<gene>
    <name evidence="6" type="ORF">IM787_18390</name>
</gene>
<dbReference type="InterPro" id="IPR018062">
    <property type="entry name" value="HTH_AraC-typ_CS"/>
</dbReference>
<dbReference type="PRINTS" id="PR00032">
    <property type="entry name" value="HTHARAC"/>
</dbReference>
<keyword evidence="7" id="KW-1185">Reference proteome</keyword>
<dbReference type="EMBL" id="JADDIV010000005">
    <property type="protein sequence ID" value="MBE7369538.1"/>
    <property type="molecule type" value="Genomic_DNA"/>
</dbReference>
<keyword evidence="4" id="KW-1133">Transmembrane helix</keyword>
<dbReference type="Pfam" id="PF12833">
    <property type="entry name" value="HTH_18"/>
    <property type="match status" value="1"/>
</dbReference>
<comment type="caution">
    <text evidence="6">The sequence shown here is derived from an EMBL/GenBank/DDBJ whole genome shotgun (WGS) entry which is preliminary data.</text>
</comment>
<evidence type="ECO:0000256" key="1">
    <source>
        <dbReference type="ARBA" id="ARBA00023015"/>
    </source>
</evidence>
<evidence type="ECO:0000256" key="3">
    <source>
        <dbReference type="ARBA" id="ARBA00023163"/>
    </source>
</evidence>
<evidence type="ECO:0000313" key="6">
    <source>
        <dbReference type="EMBL" id="MBE7369538.1"/>
    </source>
</evidence>
<dbReference type="InterPro" id="IPR018060">
    <property type="entry name" value="HTH_AraC"/>
</dbReference>
<dbReference type="PANTHER" id="PTHR43280">
    <property type="entry name" value="ARAC-FAMILY TRANSCRIPTIONAL REGULATOR"/>
    <property type="match status" value="1"/>
</dbReference>